<keyword evidence="7 8" id="KW-0472">Membrane</keyword>
<evidence type="ECO:0000313" key="11">
    <source>
        <dbReference type="Proteomes" id="UP000658131"/>
    </source>
</evidence>
<keyword evidence="4" id="KW-0997">Cell inner membrane</keyword>
<dbReference type="Proteomes" id="UP000658131">
    <property type="component" value="Unassembled WGS sequence"/>
</dbReference>
<feature type="transmembrane region" description="Helical" evidence="8">
    <location>
        <begin position="65"/>
        <end position="87"/>
    </location>
</feature>
<dbReference type="PROSITE" id="PS50928">
    <property type="entry name" value="ABC_TM1"/>
    <property type="match status" value="2"/>
</dbReference>
<comment type="caution">
    <text evidence="10">The sequence shown here is derived from an EMBL/GenBank/DDBJ whole genome shotgun (WGS) entry which is preliminary data.</text>
</comment>
<reference evidence="10 11" key="1">
    <citation type="submission" date="2020-08" db="EMBL/GenBank/DDBJ databases">
        <title>Genome public.</title>
        <authorList>
            <person name="Liu C."/>
            <person name="Sun Q."/>
        </authorList>
    </citation>
    <scope>NUCLEOTIDE SEQUENCE [LARGE SCALE GENOMIC DNA]</scope>
    <source>
        <strain evidence="10 11">BX1</strain>
    </source>
</reference>
<dbReference type="Pfam" id="PF00528">
    <property type="entry name" value="BPD_transp_1"/>
    <property type="match status" value="2"/>
</dbReference>
<evidence type="ECO:0000256" key="7">
    <source>
        <dbReference type="ARBA" id="ARBA00023136"/>
    </source>
</evidence>
<feature type="transmembrane region" description="Helical" evidence="8">
    <location>
        <begin position="357"/>
        <end position="378"/>
    </location>
</feature>
<feature type="transmembrane region" description="Helical" evidence="8">
    <location>
        <begin position="191"/>
        <end position="209"/>
    </location>
</feature>
<dbReference type="CDD" id="cd06261">
    <property type="entry name" value="TM_PBP2"/>
    <property type="match status" value="2"/>
</dbReference>
<feature type="transmembrane region" description="Helical" evidence="8">
    <location>
        <begin position="421"/>
        <end position="439"/>
    </location>
</feature>
<keyword evidence="5 8" id="KW-0812">Transmembrane</keyword>
<evidence type="ECO:0000256" key="1">
    <source>
        <dbReference type="ARBA" id="ARBA00004429"/>
    </source>
</evidence>
<evidence type="ECO:0000256" key="6">
    <source>
        <dbReference type="ARBA" id="ARBA00022989"/>
    </source>
</evidence>
<feature type="transmembrane region" description="Helical" evidence="8">
    <location>
        <begin position="245"/>
        <end position="265"/>
    </location>
</feature>
<feature type="transmembrane region" description="Helical" evidence="8">
    <location>
        <begin position="398"/>
        <end position="415"/>
    </location>
</feature>
<feature type="transmembrane region" description="Helical" evidence="8">
    <location>
        <begin position="99"/>
        <end position="120"/>
    </location>
</feature>
<keyword evidence="3" id="KW-1003">Cell membrane</keyword>
<organism evidence="10 11">
    <name type="scientific">Yanshouia hominis</name>
    <dbReference type="NCBI Taxonomy" id="2763673"/>
    <lineage>
        <taxon>Bacteria</taxon>
        <taxon>Bacillati</taxon>
        <taxon>Bacillota</taxon>
        <taxon>Clostridia</taxon>
        <taxon>Eubacteriales</taxon>
        <taxon>Oscillospiraceae</taxon>
        <taxon>Yanshouia</taxon>
    </lineage>
</organism>
<accession>A0ABR7NGL6</accession>
<keyword evidence="2 8" id="KW-0813">Transport</keyword>
<evidence type="ECO:0000256" key="3">
    <source>
        <dbReference type="ARBA" id="ARBA00022475"/>
    </source>
</evidence>
<dbReference type="RefSeq" id="WP_262399161.1">
    <property type="nucleotide sequence ID" value="NZ_JACRTB010000005.1"/>
</dbReference>
<protein>
    <submittedName>
        <fullName evidence="10">Iron ABC transporter permease</fullName>
    </submittedName>
</protein>
<evidence type="ECO:0000313" key="10">
    <source>
        <dbReference type="EMBL" id="MBC8575537.1"/>
    </source>
</evidence>
<evidence type="ECO:0000256" key="4">
    <source>
        <dbReference type="ARBA" id="ARBA00022519"/>
    </source>
</evidence>
<dbReference type="EMBL" id="JACRTB010000005">
    <property type="protein sequence ID" value="MBC8575537.1"/>
    <property type="molecule type" value="Genomic_DNA"/>
</dbReference>
<evidence type="ECO:0000256" key="8">
    <source>
        <dbReference type="RuleBase" id="RU363032"/>
    </source>
</evidence>
<name>A0ABR7NGL6_9FIRM</name>
<evidence type="ECO:0000259" key="9">
    <source>
        <dbReference type="PROSITE" id="PS50928"/>
    </source>
</evidence>
<comment type="subcellular location">
    <subcellularLocation>
        <location evidence="1">Cell inner membrane</location>
        <topology evidence="1">Multi-pass membrane protein</topology>
    </subcellularLocation>
    <subcellularLocation>
        <location evidence="8">Cell membrane</location>
        <topology evidence="8">Multi-pass membrane protein</topology>
    </subcellularLocation>
</comment>
<feature type="transmembrane region" description="Helical" evidence="8">
    <location>
        <begin position="12"/>
        <end position="34"/>
    </location>
</feature>
<keyword evidence="6 8" id="KW-1133">Transmembrane helix</keyword>
<feature type="transmembrane region" description="Helical" evidence="8">
    <location>
        <begin position="482"/>
        <end position="504"/>
    </location>
</feature>
<dbReference type="PANTHER" id="PTHR43357:SF4">
    <property type="entry name" value="INNER MEMBRANE ABC TRANSPORTER PERMEASE PROTEIN YDCV"/>
    <property type="match status" value="1"/>
</dbReference>
<feature type="transmembrane region" description="Helical" evidence="8">
    <location>
        <begin position="296"/>
        <end position="317"/>
    </location>
</feature>
<dbReference type="InterPro" id="IPR035906">
    <property type="entry name" value="MetI-like_sf"/>
</dbReference>
<sequence length="556" mass="60702">MRQLSATRKSVLPLIGLLVILGVLIVCPLIMIFAEAVISDGRLDFSGAWAMIADSGNLQTIWNSLRLGLCVVLCSTVIAVPTAYLLARTQLAKRRWLDIIFMIPFMTPPYIASMGWILFMQKRGLFQQLFPSSGSFSEKFFCFGGLVLVMSLHVFPFLMTMMKNAISNIPASLEESGAVFGAGFGRRLRKIFAPLLTGNYAIGALLVFVKTLAEYGTPYTLGRRIGYYVFTTDIHRYSTTAPIDFGRSASLSAVLVAICMGLWLLQNHITDRCSYRLVGGKGSRPAATTLHPAGHLLAWVWAAVVALAAIGIPYFSIISTSLIHLRGYGLTPGNFTFAHYAELFTTPKSLRAIQTSLFLASASAVICSALGTAVVLAARRRKGKLGKAVEAVSLLPEMLPSIVLIIGMMLFWNAIYKTIPLYNTIGIMVLAYVALYLPYTVQYVTSAFAQINDSLMQAGRTFGGSPSYVFCRITLPMIFKGILSGWMMIFIIAFRELVTASLIAPPNVLVVSTYINREFEQGSVSLGMAMAVLCVLITTAALLIMNGLSGRKERKT</sequence>
<feature type="domain" description="ABC transmembrane type-1" evidence="9">
    <location>
        <begin position="353"/>
        <end position="545"/>
    </location>
</feature>
<proteinExistence type="inferred from homology"/>
<dbReference type="InterPro" id="IPR000515">
    <property type="entry name" value="MetI-like"/>
</dbReference>
<dbReference type="SUPFAM" id="SSF161098">
    <property type="entry name" value="MetI-like"/>
    <property type="match status" value="2"/>
</dbReference>
<feature type="transmembrane region" description="Helical" evidence="8">
    <location>
        <begin position="140"/>
        <end position="159"/>
    </location>
</feature>
<dbReference type="Gene3D" id="1.10.3720.10">
    <property type="entry name" value="MetI-like"/>
    <property type="match status" value="2"/>
</dbReference>
<feature type="transmembrane region" description="Helical" evidence="8">
    <location>
        <begin position="524"/>
        <end position="545"/>
    </location>
</feature>
<feature type="domain" description="ABC transmembrane type-1" evidence="9">
    <location>
        <begin position="61"/>
        <end position="266"/>
    </location>
</feature>
<gene>
    <name evidence="10" type="ORF">H8717_03800</name>
</gene>
<evidence type="ECO:0000256" key="2">
    <source>
        <dbReference type="ARBA" id="ARBA00022448"/>
    </source>
</evidence>
<evidence type="ECO:0000256" key="5">
    <source>
        <dbReference type="ARBA" id="ARBA00022692"/>
    </source>
</evidence>
<keyword evidence="11" id="KW-1185">Reference proteome</keyword>
<dbReference type="PANTHER" id="PTHR43357">
    <property type="entry name" value="INNER MEMBRANE ABC TRANSPORTER PERMEASE PROTEIN YDCV"/>
    <property type="match status" value="1"/>
</dbReference>
<comment type="similarity">
    <text evidence="8">Belongs to the binding-protein-dependent transport system permease family.</text>
</comment>